<reference evidence="4 5" key="1">
    <citation type="submission" date="2016-10" db="EMBL/GenBank/DDBJ databases">
        <authorList>
            <person name="de Groot N.N."/>
        </authorList>
    </citation>
    <scope>NUCLEOTIDE SEQUENCE [LARGE SCALE GENOMIC DNA]</scope>
    <source>
        <strain evidence="2 4">DSM 1041</strain>
        <strain evidence="3 5">DSM 378</strain>
    </source>
</reference>
<dbReference type="Pfam" id="PF14803">
    <property type="entry name" value="Zn_ribbon_Nudix"/>
    <property type="match status" value="1"/>
</dbReference>
<dbReference type="GO" id="GO:0003824">
    <property type="term" value="F:catalytic activity"/>
    <property type="evidence" value="ECO:0007669"/>
    <property type="project" value="UniProtKB-ARBA"/>
</dbReference>
<evidence type="ECO:0000313" key="5">
    <source>
        <dbReference type="Proteomes" id="UP000199267"/>
    </source>
</evidence>
<evidence type="ECO:0000313" key="4">
    <source>
        <dbReference type="Proteomes" id="UP000199005"/>
    </source>
</evidence>
<evidence type="ECO:0000259" key="1">
    <source>
        <dbReference type="PROSITE" id="PS51462"/>
    </source>
</evidence>
<dbReference type="AlphaFoldDB" id="A0A1H9CZL7"/>
<dbReference type="RefSeq" id="WP_090619946.1">
    <property type="nucleotide sequence ID" value="NZ_FNYO01000003.1"/>
</dbReference>
<dbReference type="Gene3D" id="2.20.70.10">
    <property type="match status" value="1"/>
</dbReference>
<dbReference type="PANTHER" id="PTHR43222:SF2">
    <property type="entry name" value="NUDIX HYDROLASE 23, CHLOROPLASTIC"/>
    <property type="match status" value="1"/>
</dbReference>
<dbReference type="PANTHER" id="PTHR43222">
    <property type="entry name" value="NUDIX HYDROLASE 23"/>
    <property type="match status" value="1"/>
</dbReference>
<protein>
    <submittedName>
        <fullName evidence="3">ADP-ribose pyrophosphatase YjhB, NUDIX family</fullName>
    </submittedName>
</protein>
<dbReference type="Pfam" id="PF00293">
    <property type="entry name" value="NUDIX"/>
    <property type="match status" value="1"/>
</dbReference>
<proteinExistence type="predicted"/>
<evidence type="ECO:0000313" key="2">
    <source>
        <dbReference type="EMBL" id="SEI43223.1"/>
    </source>
</evidence>
<dbReference type="PROSITE" id="PS51462">
    <property type="entry name" value="NUDIX"/>
    <property type="match status" value="1"/>
</dbReference>
<evidence type="ECO:0000313" key="3">
    <source>
        <dbReference type="EMBL" id="SEQ06645.1"/>
    </source>
</evidence>
<accession>A0A1H9CZL7</accession>
<dbReference type="STRING" id="170623.SAMN04244579_00442"/>
<dbReference type="EMBL" id="FNYO01000003">
    <property type="protein sequence ID" value="SEI43223.1"/>
    <property type="molecule type" value="Genomic_DNA"/>
</dbReference>
<dbReference type="Proteomes" id="UP000199267">
    <property type="component" value="Unassembled WGS sequence"/>
</dbReference>
<organism evidence="3 5">
    <name type="scientific">Azotobacter beijerinckii</name>
    <dbReference type="NCBI Taxonomy" id="170623"/>
    <lineage>
        <taxon>Bacteria</taxon>
        <taxon>Pseudomonadati</taxon>
        <taxon>Pseudomonadota</taxon>
        <taxon>Gammaproteobacteria</taxon>
        <taxon>Pseudomonadales</taxon>
        <taxon>Pseudomonadaceae</taxon>
        <taxon>Azotobacter</taxon>
    </lineage>
</organism>
<dbReference type="EMBL" id="FOFJ01000006">
    <property type="protein sequence ID" value="SEQ06645.1"/>
    <property type="molecule type" value="Genomic_DNA"/>
</dbReference>
<dbReference type="InterPro" id="IPR029401">
    <property type="entry name" value="Nudix_N"/>
</dbReference>
<dbReference type="Gene3D" id="3.90.79.10">
    <property type="entry name" value="Nucleoside Triphosphate Pyrophosphohydrolase"/>
    <property type="match status" value="1"/>
</dbReference>
<sequence length="188" mass="21656">MKFCSQCGHPVNWQTPSGDHRPRFVCPACHTVHYQNPRIVAGCLPLWGEQVLLCRRAIEPRRGLWTLPGGFMENDETMEQAAARETLEEACTRVEGLELYTLFDLPHIHQVHVFFRARMVDANFAVGEESLEVQLFHEAEIPWPELAFPTVGHTLEYFFKDRLHQLYPVRNEPLAPLRAIPTTPLKQT</sequence>
<dbReference type="InterPro" id="IPR015797">
    <property type="entry name" value="NUDIX_hydrolase-like_dom_sf"/>
</dbReference>
<feature type="domain" description="Nudix hydrolase" evidence="1">
    <location>
        <begin position="36"/>
        <end position="159"/>
    </location>
</feature>
<dbReference type="SUPFAM" id="SSF55811">
    <property type="entry name" value="Nudix"/>
    <property type="match status" value="1"/>
</dbReference>
<dbReference type="Proteomes" id="UP000199005">
    <property type="component" value="Unassembled WGS sequence"/>
</dbReference>
<dbReference type="InterPro" id="IPR000086">
    <property type="entry name" value="NUDIX_hydrolase_dom"/>
</dbReference>
<gene>
    <name evidence="3" type="ORF">SAMN04244573_00930</name>
    <name evidence="2" type="ORF">SAMN04244579_00442</name>
</gene>
<dbReference type="CDD" id="cd04511">
    <property type="entry name" value="NUDIX_Hydrolase"/>
    <property type="match status" value="1"/>
</dbReference>
<name>A0A1H9CZL7_9GAMM</name>